<proteinExistence type="predicted"/>
<evidence type="ECO:0000313" key="4">
    <source>
        <dbReference type="Proteomes" id="UP000245207"/>
    </source>
</evidence>
<comment type="caution">
    <text evidence="3">The sequence shown here is derived from an EMBL/GenBank/DDBJ whole genome shotgun (WGS) entry which is preliminary data.</text>
</comment>
<keyword evidence="2" id="KW-0341">Growth regulation</keyword>
<name>A0A2U1NEE4_ARTAN</name>
<protein>
    <submittedName>
        <fullName evidence="3">Agenet-like domain-containing protein</fullName>
    </submittedName>
</protein>
<keyword evidence="4" id="KW-1185">Reference proteome</keyword>
<evidence type="ECO:0000313" key="3">
    <source>
        <dbReference type="EMBL" id="PWA71863.1"/>
    </source>
</evidence>
<dbReference type="AlphaFoldDB" id="A0A2U1NEE4"/>
<gene>
    <name evidence="3" type="ORF">CTI12_AA273940</name>
</gene>
<sequence length="256" mass="29604">MCLTSSIPVNLLPETQYVLSSSSGSRVSEQEFRPFEKRSQLWVKYEADEFYQKSSQKPHFSPSECELLAFFPNAEICRGGYKLDVRHEISKGKLDVANLDKPRFSPFKGFEEDERERLATVYMDIYSELVGTIKLIDSMDVSMDILAATLKKVEELQRYGFDVTAIEAHLEKLQECHKMKKDLEKHDMELLIVDGEIKELRVKLDESVTAKKNNDNEIVRLDSNLHLVEHKILEVELYFEKPVEGELDIDKLVDIP</sequence>
<accession>A0A2U1NEE4</accession>
<reference evidence="3 4" key="1">
    <citation type="journal article" date="2018" name="Mol. Plant">
        <title>The genome of Artemisia annua provides insight into the evolution of Asteraceae family and artemisinin biosynthesis.</title>
        <authorList>
            <person name="Shen Q."/>
            <person name="Zhang L."/>
            <person name="Liao Z."/>
            <person name="Wang S."/>
            <person name="Yan T."/>
            <person name="Shi P."/>
            <person name="Liu M."/>
            <person name="Fu X."/>
            <person name="Pan Q."/>
            <person name="Wang Y."/>
            <person name="Lv Z."/>
            <person name="Lu X."/>
            <person name="Zhang F."/>
            <person name="Jiang W."/>
            <person name="Ma Y."/>
            <person name="Chen M."/>
            <person name="Hao X."/>
            <person name="Li L."/>
            <person name="Tang Y."/>
            <person name="Lv G."/>
            <person name="Zhou Y."/>
            <person name="Sun X."/>
            <person name="Brodelius P.E."/>
            <person name="Rose J.K.C."/>
            <person name="Tang K."/>
        </authorList>
    </citation>
    <scope>NUCLEOTIDE SEQUENCE [LARGE SCALE GENOMIC DNA]</scope>
    <source>
        <strain evidence="4">cv. Huhao1</strain>
        <tissue evidence="3">Leaf</tissue>
    </source>
</reference>
<dbReference type="Pfam" id="PF05266">
    <property type="entry name" value="DUF724"/>
    <property type="match status" value="1"/>
</dbReference>
<dbReference type="InterPro" id="IPR007930">
    <property type="entry name" value="DUF724"/>
</dbReference>
<dbReference type="EMBL" id="PKPP01003011">
    <property type="protein sequence ID" value="PWA71863.1"/>
    <property type="molecule type" value="Genomic_DNA"/>
</dbReference>
<organism evidence="3 4">
    <name type="scientific">Artemisia annua</name>
    <name type="common">Sweet wormwood</name>
    <dbReference type="NCBI Taxonomy" id="35608"/>
    <lineage>
        <taxon>Eukaryota</taxon>
        <taxon>Viridiplantae</taxon>
        <taxon>Streptophyta</taxon>
        <taxon>Embryophyta</taxon>
        <taxon>Tracheophyta</taxon>
        <taxon>Spermatophyta</taxon>
        <taxon>Magnoliopsida</taxon>
        <taxon>eudicotyledons</taxon>
        <taxon>Gunneridae</taxon>
        <taxon>Pentapetalae</taxon>
        <taxon>asterids</taxon>
        <taxon>campanulids</taxon>
        <taxon>Asterales</taxon>
        <taxon>Asteraceae</taxon>
        <taxon>Asteroideae</taxon>
        <taxon>Anthemideae</taxon>
        <taxon>Artemisiinae</taxon>
        <taxon>Artemisia</taxon>
    </lineage>
</organism>
<evidence type="ECO:0000256" key="2">
    <source>
        <dbReference type="ARBA" id="ARBA00022604"/>
    </source>
</evidence>
<dbReference type="Proteomes" id="UP000245207">
    <property type="component" value="Unassembled WGS sequence"/>
</dbReference>
<keyword evidence="1" id="KW-0813">Transport</keyword>
<evidence type="ECO:0000256" key="1">
    <source>
        <dbReference type="ARBA" id="ARBA00022448"/>
    </source>
</evidence>